<reference evidence="2 3" key="1">
    <citation type="submission" date="2020-08" db="EMBL/GenBank/DDBJ databases">
        <title>Genomic Encyclopedia of Type Strains, Phase IV (KMG-IV): sequencing the most valuable type-strain genomes for metagenomic binning, comparative biology and taxonomic classification.</title>
        <authorList>
            <person name="Goeker M."/>
        </authorList>
    </citation>
    <scope>NUCLEOTIDE SEQUENCE [LARGE SCALE GENOMIC DNA]</scope>
    <source>
        <strain evidence="2 3">DSM 22368</strain>
    </source>
</reference>
<evidence type="ECO:0000313" key="3">
    <source>
        <dbReference type="Proteomes" id="UP000528457"/>
    </source>
</evidence>
<organism evidence="2 3">
    <name type="scientific">Pseudoteredinibacter isoporae</name>
    <dbReference type="NCBI Taxonomy" id="570281"/>
    <lineage>
        <taxon>Bacteria</taxon>
        <taxon>Pseudomonadati</taxon>
        <taxon>Pseudomonadota</taxon>
        <taxon>Gammaproteobacteria</taxon>
        <taxon>Cellvibrionales</taxon>
        <taxon>Cellvibrionaceae</taxon>
        <taxon>Pseudoteredinibacter</taxon>
    </lineage>
</organism>
<evidence type="ECO:0000259" key="1">
    <source>
        <dbReference type="Pfam" id="PF04994"/>
    </source>
</evidence>
<dbReference type="AlphaFoldDB" id="A0A7X0JVD6"/>
<keyword evidence="3" id="KW-1185">Reference proteome</keyword>
<gene>
    <name evidence="2" type="ORF">HNR48_003258</name>
</gene>
<dbReference type="InterPro" id="IPR047525">
    <property type="entry name" value="TfoX-like"/>
</dbReference>
<proteinExistence type="predicted"/>
<comment type="caution">
    <text evidence="2">The sequence shown here is derived from an EMBL/GenBank/DDBJ whole genome shotgun (WGS) entry which is preliminary data.</text>
</comment>
<name>A0A7X0JVD6_9GAMM</name>
<dbReference type="Gene3D" id="1.10.150.20">
    <property type="entry name" value="5' to 3' exonuclease, C-terminal subdomain"/>
    <property type="match status" value="1"/>
</dbReference>
<accession>A0A7X0JVD6</accession>
<dbReference type="InParanoid" id="A0A7X0JVD6"/>
<dbReference type="PANTHER" id="PTHR36121">
    <property type="entry name" value="PROTEIN SXY"/>
    <property type="match status" value="1"/>
</dbReference>
<dbReference type="InterPro" id="IPR007077">
    <property type="entry name" value="TfoX_C"/>
</dbReference>
<dbReference type="EMBL" id="JACHHT010000002">
    <property type="protein sequence ID" value="MBB6522973.1"/>
    <property type="molecule type" value="Genomic_DNA"/>
</dbReference>
<evidence type="ECO:0000313" key="2">
    <source>
        <dbReference type="EMBL" id="MBB6522973.1"/>
    </source>
</evidence>
<dbReference type="RefSeq" id="WP_166843215.1">
    <property type="nucleotide sequence ID" value="NZ_JAAONY010000002.1"/>
</dbReference>
<dbReference type="Pfam" id="PF04994">
    <property type="entry name" value="TfoX_C"/>
    <property type="match status" value="1"/>
</dbReference>
<dbReference type="PANTHER" id="PTHR36121:SF1">
    <property type="entry name" value="PROTEIN SXY"/>
    <property type="match status" value="1"/>
</dbReference>
<protein>
    <submittedName>
        <fullName evidence="2">DNA transformation protein</fullName>
    </submittedName>
</protein>
<dbReference type="Proteomes" id="UP000528457">
    <property type="component" value="Unassembled WGS sequence"/>
</dbReference>
<sequence>MSDRDSELLQLKNLGIATVNILNAIGVHSRNELQAMGPVQAYVRIKQRGIHVSKVMLYALQGALDDRHWNELSQEAKDQLVQEADNFCLEEDTPH</sequence>
<feature type="domain" description="TfoX C-terminal" evidence="1">
    <location>
        <begin position="6"/>
        <end position="83"/>
    </location>
</feature>